<feature type="domain" description="RNA-binding protein AU-1/Ribonuclease E/G" evidence="10">
    <location>
        <begin position="2"/>
        <end position="272"/>
    </location>
</feature>
<dbReference type="AlphaFoldDB" id="W4L697"/>
<accession>W4L697</accession>
<evidence type="ECO:0000313" key="12">
    <source>
        <dbReference type="EMBL" id="ETW93577.1"/>
    </source>
</evidence>
<dbReference type="PANTHER" id="PTHR30001">
    <property type="entry name" value="RIBONUCLEASE"/>
    <property type="match status" value="1"/>
</dbReference>
<organism evidence="12 13">
    <name type="scientific">Entotheonella factor</name>
    <dbReference type="NCBI Taxonomy" id="1429438"/>
    <lineage>
        <taxon>Bacteria</taxon>
        <taxon>Pseudomonadati</taxon>
        <taxon>Nitrospinota/Tectimicrobiota group</taxon>
        <taxon>Candidatus Tectimicrobiota</taxon>
        <taxon>Candidatus Entotheonellia</taxon>
        <taxon>Candidatus Entotheonellales</taxon>
        <taxon>Candidatus Entotheonellaceae</taxon>
        <taxon>Candidatus Entotheonella</taxon>
    </lineage>
</organism>
<name>W4L697_ENTF1</name>
<comment type="cofactor">
    <cofactor evidence="1">
        <name>Mg(2+)</name>
        <dbReference type="ChEBI" id="CHEBI:18420"/>
    </cofactor>
</comment>
<dbReference type="InterPro" id="IPR048583">
    <property type="entry name" value="RNase_E_G_thioredoxin-like"/>
</dbReference>
<dbReference type="GO" id="GO:0003723">
    <property type="term" value="F:RNA binding"/>
    <property type="evidence" value="ECO:0007669"/>
    <property type="project" value="UniProtKB-KW"/>
</dbReference>
<keyword evidence="2" id="KW-0963">Cytoplasm</keyword>
<keyword evidence="6" id="KW-0378">Hydrolase</keyword>
<sequence length="525" mass="58956">ISLPGRYLVLMPGSDSTGGISRKIEDEEERKKLKEAIAQLNPPSDIGIIVRTAGLNRNKTELQRDLTYLQRLWNSIQEKSKASEAPALIYQEHDLVIRSIRDYFTPDIQEVWVDHREVYRRARDFFQAVMPRYQGRVKLYRDKKPIFAKSGLENQLEAIYSHKVELKSGGSIVIDQTEALVAIDVNSGRATREKGIEETAYKTNMEAAQEVARQLRLRDMGGLIVIDFIDMRNAKHIQEIEKALRQAVKRDKARTQVARISQFGLLELSRQRLKPTILEGNYMPCMQCGGTGLVKSPISMALSILRRLRAEVTSGTVATVKTTMPLEVATYLQNNKRREISLLEEENQCVIQLIGDPTIRQNDYDIEFVRRPIPVELMPAMDKGRKKETEAAPAKTVPAKAATTAPVSPQQRNGRSDRSDREETREKKAPKVAVPPAAAAAAAAPASTVAVNGQAPPVMAVTRGRVFWRIAAATRRLERTANLRPSTGRSGRQGSGRVTRRTRTWWRRRPQSSNNAESTQKSEAS</sequence>
<comment type="caution">
    <text evidence="12">The sequence shown here is derived from an EMBL/GenBank/DDBJ whole genome shotgun (WGS) entry which is preliminary data.</text>
</comment>
<keyword evidence="3" id="KW-0540">Nuclease</keyword>
<keyword evidence="5" id="KW-0255">Endonuclease</keyword>
<evidence type="ECO:0000256" key="1">
    <source>
        <dbReference type="ARBA" id="ARBA00001946"/>
    </source>
</evidence>
<gene>
    <name evidence="12" type="ORF">ETSY1_38600</name>
</gene>
<keyword evidence="8" id="KW-0694">RNA-binding</keyword>
<feature type="region of interest" description="Disordered" evidence="9">
    <location>
        <begin position="479"/>
        <end position="525"/>
    </location>
</feature>
<keyword evidence="7" id="KW-0460">Magnesium</keyword>
<dbReference type="GO" id="GO:0005737">
    <property type="term" value="C:cytoplasm"/>
    <property type="evidence" value="ECO:0007669"/>
    <property type="project" value="TreeGrafter"/>
</dbReference>
<evidence type="ECO:0000256" key="7">
    <source>
        <dbReference type="ARBA" id="ARBA00022842"/>
    </source>
</evidence>
<keyword evidence="4" id="KW-0479">Metal-binding</keyword>
<dbReference type="Pfam" id="PF10150">
    <property type="entry name" value="RNase_E_G"/>
    <property type="match status" value="1"/>
</dbReference>
<dbReference type="EMBL" id="AZHW01001210">
    <property type="protein sequence ID" value="ETW93577.1"/>
    <property type="molecule type" value="Genomic_DNA"/>
</dbReference>
<evidence type="ECO:0000256" key="4">
    <source>
        <dbReference type="ARBA" id="ARBA00022723"/>
    </source>
</evidence>
<evidence type="ECO:0000256" key="9">
    <source>
        <dbReference type="SAM" id="MobiDB-lite"/>
    </source>
</evidence>
<dbReference type="Gene3D" id="3.40.1260.20">
    <property type="entry name" value="Ribonuclease E, catalytic domain"/>
    <property type="match status" value="1"/>
</dbReference>
<reference evidence="12 13" key="1">
    <citation type="journal article" date="2014" name="Nature">
        <title>An environmental bacterial taxon with a large and distinct metabolic repertoire.</title>
        <authorList>
            <person name="Wilson M.C."/>
            <person name="Mori T."/>
            <person name="Ruckert C."/>
            <person name="Uria A.R."/>
            <person name="Helf M.J."/>
            <person name="Takada K."/>
            <person name="Gernert C."/>
            <person name="Steffens U.A."/>
            <person name="Heycke N."/>
            <person name="Schmitt S."/>
            <person name="Rinke C."/>
            <person name="Helfrich E.J."/>
            <person name="Brachmann A.O."/>
            <person name="Gurgui C."/>
            <person name="Wakimoto T."/>
            <person name="Kracht M."/>
            <person name="Crusemann M."/>
            <person name="Hentschel U."/>
            <person name="Abe I."/>
            <person name="Matsunaga S."/>
            <person name="Kalinowski J."/>
            <person name="Takeyama H."/>
            <person name="Piel J."/>
        </authorList>
    </citation>
    <scope>NUCLEOTIDE SEQUENCE [LARGE SCALE GENOMIC DNA]</scope>
    <source>
        <strain evidence="13">TSY1</strain>
    </source>
</reference>
<protein>
    <submittedName>
        <fullName evidence="12">Uncharacterized protein</fullName>
    </submittedName>
</protein>
<evidence type="ECO:0000256" key="3">
    <source>
        <dbReference type="ARBA" id="ARBA00022722"/>
    </source>
</evidence>
<dbReference type="PANTHER" id="PTHR30001:SF1">
    <property type="entry name" value="RIBONUCLEASE E_G-LIKE PROTEIN, CHLOROPLASTIC"/>
    <property type="match status" value="1"/>
</dbReference>
<dbReference type="GO" id="GO:0006364">
    <property type="term" value="P:rRNA processing"/>
    <property type="evidence" value="ECO:0007669"/>
    <property type="project" value="TreeGrafter"/>
</dbReference>
<dbReference type="InterPro" id="IPR019307">
    <property type="entry name" value="RNA-bd_AU-1/RNase_E/G"/>
</dbReference>
<feature type="compositionally biased region" description="Low complexity" evidence="9">
    <location>
        <begin position="391"/>
        <end position="407"/>
    </location>
</feature>
<feature type="compositionally biased region" description="Polar residues" evidence="9">
    <location>
        <begin position="514"/>
        <end position="525"/>
    </location>
</feature>
<evidence type="ECO:0000256" key="5">
    <source>
        <dbReference type="ARBA" id="ARBA00022759"/>
    </source>
</evidence>
<dbReference type="HOGENOM" id="CLU_527396_0_0_7"/>
<dbReference type="GO" id="GO:0004519">
    <property type="term" value="F:endonuclease activity"/>
    <property type="evidence" value="ECO:0007669"/>
    <property type="project" value="UniProtKB-KW"/>
</dbReference>
<evidence type="ECO:0000256" key="6">
    <source>
        <dbReference type="ARBA" id="ARBA00022801"/>
    </source>
</evidence>
<dbReference type="InterPro" id="IPR004659">
    <property type="entry name" value="RNase_E/G"/>
</dbReference>
<dbReference type="Proteomes" id="UP000019141">
    <property type="component" value="Unassembled WGS sequence"/>
</dbReference>
<evidence type="ECO:0000259" key="11">
    <source>
        <dbReference type="Pfam" id="PF20833"/>
    </source>
</evidence>
<feature type="non-terminal residue" evidence="12">
    <location>
        <position position="1"/>
    </location>
</feature>
<proteinExistence type="predicted"/>
<feature type="compositionally biased region" description="Basic and acidic residues" evidence="9">
    <location>
        <begin position="414"/>
        <end position="429"/>
    </location>
</feature>
<feature type="compositionally biased region" description="Low complexity" evidence="9">
    <location>
        <begin position="484"/>
        <end position="497"/>
    </location>
</feature>
<dbReference type="PATRIC" id="fig|1429438.4.peg.7244"/>
<evidence type="ECO:0000259" key="10">
    <source>
        <dbReference type="Pfam" id="PF10150"/>
    </source>
</evidence>
<keyword evidence="13" id="KW-1185">Reference proteome</keyword>
<feature type="domain" description="RNase E/G thioredoxin-like" evidence="11">
    <location>
        <begin position="284"/>
        <end position="367"/>
    </location>
</feature>
<feature type="region of interest" description="Disordered" evidence="9">
    <location>
        <begin position="380"/>
        <end position="436"/>
    </location>
</feature>
<evidence type="ECO:0000313" key="13">
    <source>
        <dbReference type="Proteomes" id="UP000019141"/>
    </source>
</evidence>
<dbReference type="NCBIfam" id="TIGR00757">
    <property type="entry name" value="RNaseEG"/>
    <property type="match status" value="1"/>
</dbReference>
<evidence type="ECO:0000256" key="8">
    <source>
        <dbReference type="ARBA" id="ARBA00022884"/>
    </source>
</evidence>
<dbReference type="Pfam" id="PF20833">
    <property type="entry name" value="RNase_E_G_Thio"/>
    <property type="match status" value="1"/>
</dbReference>
<dbReference type="GO" id="GO:0016787">
    <property type="term" value="F:hydrolase activity"/>
    <property type="evidence" value="ECO:0007669"/>
    <property type="project" value="UniProtKB-KW"/>
</dbReference>
<feature type="compositionally biased region" description="Basic residues" evidence="9">
    <location>
        <begin position="498"/>
        <end position="510"/>
    </location>
</feature>
<evidence type="ECO:0000256" key="2">
    <source>
        <dbReference type="ARBA" id="ARBA00022490"/>
    </source>
</evidence>
<dbReference type="GO" id="GO:0004540">
    <property type="term" value="F:RNA nuclease activity"/>
    <property type="evidence" value="ECO:0007669"/>
    <property type="project" value="InterPro"/>
</dbReference>
<dbReference type="GO" id="GO:0046872">
    <property type="term" value="F:metal ion binding"/>
    <property type="evidence" value="ECO:0007669"/>
    <property type="project" value="UniProtKB-KW"/>
</dbReference>